<keyword evidence="8 10" id="KW-0786">Thiamine pyrophosphate</keyword>
<dbReference type="NCBIfam" id="NF003933">
    <property type="entry name" value="PRK05444.2-2"/>
    <property type="match status" value="1"/>
</dbReference>
<feature type="binding site" evidence="10">
    <location>
        <begin position="150"/>
        <end position="151"/>
    </location>
    <ligand>
        <name>thiamine diphosphate</name>
        <dbReference type="ChEBI" id="CHEBI:58937"/>
    </ligand>
</feature>
<dbReference type="OrthoDB" id="9803371at2"/>
<dbReference type="EC" id="2.2.1.7" evidence="10"/>
<feature type="binding site" evidence="10">
    <location>
        <begin position="116"/>
        <end position="118"/>
    </location>
    <ligand>
        <name>thiamine diphosphate</name>
        <dbReference type="ChEBI" id="CHEBI:58937"/>
    </ligand>
</feature>
<evidence type="ECO:0000256" key="6">
    <source>
        <dbReference type="ARBA" id="ARBA00022842"/>
    </source>
</evidence>
<dbReference type="Pfam" id="PF02779">
    <property type="entry name" value="Transket_pyr"/>
    <property type="match status" value="1"/>
</dbReference>
<keyword evidence="6 10" id="KW-0460">Magnesium</keyword>
<evidence type="ECO:0000256" key="8">
    <source>
        <dbReference type="ARBA" id="ARBA00023052"/>
    </source>
</evidence>
<dbReference type="PANTHER" id="PTHR43322:SF5">
    <property type="entry name" value="1-DEOXY-D-XYLULOSE-5-PHOSPHATE SYNTHASE, CHLOROPLASTIC"/>
    <property type="match status" value="1"/>
</dbReference>
<dbReference type="Gene3D" id="3.40.50.970">
    <property type="match status" value="2"/>
</dbReference>
<name>A0A517QI41_9PLAN</name>
<keyword evidence="9 10" id="KW-0414">Isoprene biosynthesis</keyword>
<dbReference type="InterPro" id="IPR033248">
    <property type="entry name" value="Transketolase_C"/>
</dbReference>
<keyword evidence="7 10" id="KW-0784">Thiamine biosynthesis</keyword>
<comment type="pathway">
    <text evidence="1 10">Metabolic intermediate biosynthesis; 1-deoxy-D-xylulose 5-phosphate biosynthesis; 1-deoxy-D-xylulose 5-phosphate from D-glyceraldehyde 3-phosphate and pyruvate: step 1/1.</text>
</comment>
<reference evidence="12 13" key="1">
    <citation type="submission" date="2019-02" db="EMBL/GenBank/DDBJ databases">
        <title>Deep-cultivation of Planctomycetes and their phenomic and genomic characterization uncovers novel biology.</title>
        <authorList>
            <person name="Wiegand S."/>
            <person name="Jogler M."/>
            <person name="Boedeker C."/>
            <person name="Pinto D."/>
            <person name="Vollmers J."/>
            <person name="Rivas-Marin E."/>
            <person name="Kohn T."/>
            <person name="Peeters S.H."/>
            <person name="Heuer A."/>
            <person name="Rast P."/>
            <person name="Oberbeckmann S."/>
            <person name="Bunk B."/>
            <person name="Jeske O."/>
            <person name="Meyerdierks A."/>
            <person name="Storesund J.E."/>
            <person name="Kallscheuer N."/>
            <person name="Luecker S."/>
            <person name="Lage O.M."/>
            <person name="Pohl T."/>
            <person name="Merkel B.J."/>
            <person name="Hornburger P."/>
            <person name="Mueller R.-W."/>
            <person name="Bruemmer F."/>
            <person name="Labrenz M."/>
            <person name="Spormann A.M."/>
            <person name="Op den Camp H."/>
            <person name="Overmann J."/>
            <person name="Amann R."/>
            <person name="Jetten M.S.M."/>
            <person name="Mascher T."/>
            <person name="Medema M.H."/>
            <person name="Devos D.P."/>
            <person name="Kaster A.-K."/>
            <person name="Ovreas L."/>
            <person name="Rohde M."/>
            <person name="Galperin M.Y."/>
            <person name="Jogler C."/>
        </authorList>
    </citation>
    <scope>NUCLEOTIDE SEQUENCE [LARGE SCALE GENOMIC DNA]</scope>
    <source>
        <strain evidence="12 13">Mal48</strain>
    </source>
</reference>
<dbReference type="UniPathway" id="UPA00064">
    <property type="reaction ID" value="UER00091"/>
</dbReference>
<evidence type="ECO:0000256" key="2">
    <source>
        <dbReference type="ARBA" id="ARBA00011081"/>
    </source>
</evidence>
<comment type="catalytic activity">
    <reaction evidence="10">
        <text>D-glyceraldehyde 3-phosphate + pyruvate + H(+) = 1-deoxy-D-xylulose 5-phosphate + CO2</text>
        <dbReference type="Rhea" id="RHEA:12605"/>
        <dbReference type="ChEBI" id="CHEBI:15361"/>
        <dbReference type="ChEBI" id="CHEBI:15378"/>
        <dbReference type="ChEBI" id="CHEBI:16526"/>
        <dbReference type="ChEBI" id="CHEBI:57792"/>
        <dbReference type="ChEBI" id="CHEBI:59776"/>
        <dbReference type="EC" id="2.2.1.7"/>
    </reaction>
</comment>
<dbReference type="InterPro" id="IPR005475">
    <property type="entry name" value="Transketolase-like_Pyr-bd"/>
</dbReference>
<keyword evidence="5 10" id="KW-0479">Metal-binding</keyword>
<gene>
    <name evidence="10 12" type="primary">dxs</name>
    <name evidence="12" type="ORF">Mal48_05410</name>
</gene>
<feature type="binding site" evidence="10">
    <location>
        <position position="373"/>
    </location>
    <ligand>
        <name>thiamine diphosphate</name>
        <dbReference type="ChEBI" id="CHEBI:58937"/>
    </ligand>
</feature>
<dbReference type="GO" id="GO:0008661">
    <property type="term" value="F:1-deoxy-D-xylulose-5-phosphate synthase activity"/>
    <property type="evidence" value="ECO:0007669"/>
    <property type="project" value="UniProtKB-UniRule"/>
</dbReference>
<feature type="binding site" evidence="10">
    <location>
        <position position="178"/>
    </location>
    <ligand>
        <name>Mg(2+)</name>
        <dbReference type="ChEBI" id="CHEBI:18420"/>
    </ligand>
</feature>
<dbReference type="InterPro" id="IPR009014">
    <property type="entry name" value="Transketo_C/PFOR_II"/>
</dbReference>
<feature type="binding site" evidence="10">
    <location>
        <position position="289"/>
    </location>
    <ligand>
        <name>thiamine diphosphate</name>
        <dbReference type="ChEBI" id="CHEBI:58937"/>
    </ligand>
</feature>
<dbReference type="SUPFAM" id="SSF52922">
    <property type="entry name" value="TK C-terminal domain-like"/>
    <property type="match status" value="1"/>
</dbReference>
<dbReference type="PANTHER" id="PTHR43322">
    <property type="entry name" value="1-D-DEOXYXYLULOSE 5-PHOSPHATE SYNTHASE-RELATED"/>
    <property type="match status" value="1"/>
</dbReference>
<dbReference type="Pfam" id="PF13292">
    <property type="entry name" value="DXP_synthase_N"/>
    <property type="match status" value="1"/>
</dbReference>
<keyword evidence="4 10" id="KW-0808">Transferase</keyword>
<dbReference type="SMART" id="SM00861">
    <property type="entry name" value="Transket_pyr"/>
    <property type="match status" value="1"/>
</dbReference>
<accession>A0A517QI41</accession>
<dbReference type="Pfam" id="PF02780">
    <property type="entry name" value="Transketolase_C"/>
    <property type="match status" value="1"/>
</dbReference>
<dbReference type="GO" id="GO:0019288">
    <property type="term" value="P:isopentenyl diphosphate biosynthetic process, methylerythritol 4-phosphate pathway"/>
    <property type="evidence" value="ECO:0007669"/>
    <property type="project" value="TreeGrafter"/>
</dbReference>
<dbReference type="GO" id="GO:0016114">
    <property type="term" value="P:terpenoid biosynthetic process"/>
    <property type="evidence" value="ECO:0007669"/>
    <property type="project" value="UniProtKB-UniRule"/>
</dbReference>
<evidence type="ECO:0000256" key="10">
    <source>
        <dbReference type="HAMAP-Rule" id="MF_00315"/>
    </source>
</evidence>
<feature type="binding site" evidence="10">
    <location>
        <position position="178"/>
    </location>
    <ligand>
        <name>thiamine diphosphate</name>
        <dbReference type="ChEBI" id="CHEBI:58937"/>
    </ligand>
</feature>
<evidence type="ECO:0000259" key="11">
    <source>
        <dbReference type="SMART" id="SM00861"/>
    </source>
</evidence>
<evidence type="ECO:0000256" key="1">
    <source>
        <dbReference type="ARBA" id="ARBA00004980"/>
    </source>
</evidence>
<dbReference type="InterPro" id="IPR005477">
    <property type="entry name" value="Dxylulose-5-P_synthase"/>
</dbReference>
<evidence type="ECO:0000313" key="13">
    <source>
        <dbReference type="Proteomes" id="UP000315724"/>
    </source>
</evidence>
<feature type="domain" description="Transketolase-like pyrimidine-binding" evidence="11">
    <location>
        <begin position="322"/>
        <end position="486"/>
    </location>
</feature>
<dbReference type="FunFam" id="3.40.50.920:FF:000002">
    <property type="entry name" value="1-deoxy-D-xylulose-5-phosphate synthase"/>
    <property type="match status" value="1"/>
</dbReference>
<dbReference type="PROSITE" id="PS00802">
    <property type="entry name" value="TRANSKETOLASE_2"/>
    <property type="match status" value="1"/>
</dbReference>
<evidence type="ECO:0000256" key="9">
    <source>
        <dbReference type="ARBA" id="ARBA00023229"/>
    </source>
</evidence>
<evidence type="ECO:0000256" key="7">
    <source>
        <dbReference type="ARBA" id="ARBA00022977"/>
    </source>
</evidence>
<dbReference type="GO" id="GO:0030976">
    <property type="term" value="F:thiamine pyrophosphate binding"/>
    <property type="evidence" value="ECO:0007669"/>
    <property type="project" value="UniProtKB-UniRule"/>
</dbReference>
<dbReference type="GO" id="GO:0005829">
    <property type="term" value="C:cytosol"/>
    <property type="evidence" value="ECO:0007669"/>
    <property type="project" value="TreeGrafter"/>
</dbReference>
<evidence type="ECO:0000256" key="4">
    <source>
        <dbReference type="ARBA" id="ARBA00022679"/>
    </source>
</evidence>
<dbReference type="GO" id="GO:0009228">
    <property type="term" value="P:thiamine biosynthetic process"/>
    <property type="evidence" value="ECO:0007669"/>
    <property type="project" value="UniProtKB-UniRule"/>
</dbReference>
<comment type="cofactor">
    <cofactor evidence="10">
        <name>thiamine diphosphate</name>
        <dbReference type="ChEBI" id="CHEBI:58937"/>
    </cofactor>
    <text evidence="10">Binds 1 thiamine pyrophosphate per subunit.</text>
</comment>
<dbReference type="HAMAP" id="MF_00315">
    <property type="entry name" value="DXP_synth"/>
    <property type="match status" value="1"/>
</dbReference>
<dbReference type="KEGG" id="tpol:Mal48_05410"/>
<dbReference type="InterPro" id="IPR020826">
    <property type="entry name" value="Transketolase_BS"/>
</dbReference>
<dbReference type="GO" id="GO:0000287">
    <property type="term" value="F:magnesium ion binding"/>
    <property type="evidence" value="ECO:0007669"/>
    <property type="project" value="UniProtKB-UniRule"/>
</dbReference>
<dbReference type="CDD" id="cd02007">
    <property type="entry name" value="TPP_DXS"/>
    <property type="match status" value="1"/>
</dbReference>
<evidence type="ECO:0000256" key="3">
    <source>
        <dbReference type="ARBA" id="ARBA00011738"/>
    </source>
</evidence>
<proteinExistence type="inferred from homology"/>
<organism evidence="12 13">
    <name type="scientific">Thalassoglobus polymorphus</name>
    <dbReference type="NCBI Taxonomy" id="2527994"/>
    <lineage>
        <taxon>Bacteria</taxon>
        <taxon>Pseudomonadati</taxon>
        <taxon>Planctomycetota</taxon>
        <taxon>Planctomycetia</taxon>
        <taxon>Planctomycetales</taxon>
        <taxon>Planctomycetaceae</taxon>
        <taxon>Thalassoglobus</taxon>
    </lineage>
</organism>
<dbReference type="SUPFAM" id="SSF52518">
    <property type="entry name" value="Thiamin diphosphate-binding fold (THDP-binding)"/>
    <property type="match status" value="2"/>
</dbReference>
<dbReference type="RefSeq" id="WP_145195785.1">
    <property type="nucleotide sequence ID" value="NZ_CP036267.1"/>
</dbReference>
<sequence>MEYQLLPMIGSPKELESLSEDQLTQLAAEIREALCEIVSDRPAHFASNLGVVELCLALHLTFDFSKDRLIWDTGHQIYPHKLITGRYPQFNTIRRKGGLMGYPNPEESEYDLFMTGHAGASVSTVLGLKAGDDLLTPEDNRKAVAVLGDGALPSGVVFEAFNNAAELNKDLLVILNDNEMGICPRVGGLANYLDKARVAPFYNGLKKDVSWLLNKVPMIGESAAEKVGQFKDAVKSFLHGGMLFEEMGFRYVGPVDGHDLRALRKAMEMVKEVKGPVLLHVFTEKGHGFKPASENPVKFHTPAPFCRDSEVGVVFQKKGSSPAYTDLVSDSLHTMMEKDKRVCVLTAAMCQGNKLDQIREDYPDRFFDTGICEGHAVAFAGGMAKAGMRPVVDIYSTFLQRSFDHIFQEVALQNLPVTFCLDRAGLCGPDGPTHHGVFDVSYMRVFPNISVMAPGDSLDIAPMLDFTMEHNGPASIRYPKTGAETVERTLAPIEYGKSEVLRWGEDGTFVAFGALFPACVAAADRLAKDGLDIGVVNARFLRPLDTEVIFKAIQETNFVITVEENTLCGGFGSTVLEAANDAGLNTSTIKRLGIPDEFIEHGERGELLADLGLDVAGLMATAHQMNSKHGSRNSDSIVA</sequence>
<dbReference type="EMBL" id="CP036267">
    <property type="protein sequence ID" value="QDT31308.1"/>
    <property type="molecule type" value="Genomic_DNA"/>
</dbReference>
<protein>
    <recommendedName>
        <fullName evidence="10">1-deoxy-D-xylulose-5-phosphate synthase</fullName>
        <ecNumber evidence="10">2.2.1.7</ecNumber>
    </recommendedName>
    <alternativeName>
        <fullName evidence="10">1-deoxyxylulose-5-phosphate synthase</fullName>
        <shortName evidence="10">DXP synthase</shortName>
        <shortName evidence="10">DXPS</shortName>
    </alternativeName>
</protein>
<comment type="function">
    <text evidence="10">Catalyzes the acyloin condensation reaction between C atoms 2 and 3 of pyruvate and glyceraldehyde 3-phosphate to yield 1-deoxy-D-xylulose-5-phosphate (DXP).</text>
</comment>
<keyword evidence="13" id="KW-1185">Reference proteome</keyword>
<evidence type="ECO:0000313" key="12">
    <source>
        <dbReference type="EMBL" id="QDT31308.1"/>
    </source>
</evidence>
<dbReference type="Proteomes" id="UP000315724">
    <property type="component" value="Chromosome"/>
</dbReference>
<comment type="cofactor">
    <cofactor evidence="10">
        <name>Mg(2+)</name>
        <dbReference type="ChEBI" id="CHEBI:18420"/>
    </cofactor>
    <text evidence="10">Binds 1 Mg(2+) ion per subunit.</text>
</comment>
<feature type="binding site" evidence="10">
    <location>
        <position position="75"/>
    </location>
    <ligand>
        <name>thiamine diphosphate</name>
        <dbReference type="ChEBI" id="CHEBI:58937"/>
    </ligand>
</feature>
<comment type="similarity">
    <text evidence="2 10">Belongs to the transketolase family. DXPS subfamily.</text>
</comment>
<dbReference type="InterPro" id="IPR029061">
    <property type="entry name" value="THDP-binding"/>
</dbReference>
<dbReference type="Gene3D" id="3.40.50.920">
    <property type="match status" value="1"/>
</dbReference>
<feature type="binding site" evidence="10">
    <location>
        <position position="149"/>
    </location>
    <ligand>
        <name>Mg(2+)</name>
        <dbReference type="ChEBI" id="CHEBI:18420"/>
    </ligand>
</feature>
<dbReference type="NCBIfam" id="TIGR00204">
    <property type="entry name" value="dxs"/>
    <property type="match status" value="1"/>
</dbReference>
<dbReference type="CDD" id="cd07033">
    <property type="entry name" value="TPP_PYR_DXS_TK_like"/>
    <property type="match status" value="1"/>
</dbReference>
<dbReference type="AlphaFoldDB" id="A0A517QI41"/>
<evidence type="ECO:0000256" key="5">
    <source>
        <dbReference type="ARBA" id="ARBA00022723"/>
    </source>
</evidence>
<comment type="subunit">
    <text evidence="3 10">Homodimer.</text>
</comment>